<reference evidence="5 6" key="1">
    <citation type="submission" date="2019-12" db="EMBL/GenBank/DDBJ databases">
        <title>Genomic-based taxomic classification of the family Erythrobacteraceae.</title>
        <authorList>
            <person name="Xu L."/>
        </authorList>
    </citation>
    <scope>NUCLEOTIDE SEQUENCE [LARGE SCALE GENOMIC DNA]</scope>
    <source>
        <strain evidence="5 6">KEMB 9005-328</strain>
    </source>
</reference>
<dbReference type="GO" id="GO:0007165">
    <property type="term" value="P:signal transduction"/>
    <property type="evidence" value="ECO:0007669"/>
    <property type="project" value="InterPro"/>
</dbReference>
<proteinExistence type="predicted"/>
<keyword evidence="6" id="KW-1185">Reference proteome</keyword>
<name>A0A845ADA7_9SPHN</name>
<feature type="transmembrane region" description="Helical" evidence="3">
    <location>
        <begin position="191"/>
        <end position="212"/>
    </location>
</feature>
<evidence type="ECO:0000256" key="1">
    <source>
        <dbReference type="ARBA" id="ARBA00022737"/>
    </source>
</evidence>
<keyword evidence="1" id="KW-0677">Repeat</keyword>
<dbReference type="Pfam" id="PF13424">
    <property type="entry name" value="TPR_12"/>
    <property type="match status" value="1"/>
</dbReference>
<evidence type="ECO:0000259" key="4">
    <source>
        <dbReference type="PROSITE" id="PS50104"/>
    </source>
</evidence>
<gene>
    <name evidence="5" type="ORF">GRI58_02360</name>
</gene>
<comment type="caution">
    <text evidence="5">The sequence shown here is derived from an EMBL/GenBank/DDBJ whole genome shotgun (WGS) entry which is preliminary data.</text>
</comment>
<dbReference type="PROSITE" id="PS50104">
    <property type="entry name" value="TIR"/>
    <property type="match status" value="1"/>
</dbReference>
<dbReference type="OrthoDB" id="7308181at2"/>
<dbReference type="InterPro" id="IPR035897">
    <property type="entry name" value="Toll_tir_struct_dom_sf"/>
</dbReference>
<evidence type="ECO:0000313" key="6">
    <source>
        <dbReference type="Proteomes" id="UP000439780"/>
    </source>
</evidence>
<dbReference type="SUPFAM" id="SSF52200">
    <property type="entry name" value="Toll/Interleukin receptor TIR domain"/>
    <property type="match status" value="1"/>
</dbReference>
<dbReference type="Gene3D" id="3.40.50.10140">
    <property type="entry name" value="Toll/interleukin-1 receptor homology (TIR) domain"/>
    <property type="match status" value="1"/>
</dbReference>
<accession>A0A845ADA7</accession>
<dbReference type="SUPFAM" id="SSF48452">
    <property type="entry name" value="TPR-like"/>
    <property type="match status" value="2"/>
</dbReference>
<dbReference type="PANTHER" id="PTHR45641">
    <property type="entry name" value="TETRATRICOPEPTIDE REPEAT PROTEIN (AFU_ORTHOLOGUE AFUA_6G03870)"/>
    <property type="match status" value="1"/>
</dbReference>
<dbReference type="SMART" id="SM00028">
    <property type="entry name" value="TPR"/>
    <property type="match status" value="5"/>
</dbReference>
<evidence type="ECO:0000256" key="2">
    <source>
        <dbReference type="ARBA" id="ARBA00022803"/>
    </source>
</evidence>
<dbReference type="Pfam" id="PF13676">
    <property type="entry name" value="TIR_2"/>
    <property type="match status" value="1"/>
</dbReference>
<evidence type="ECO:0000256" key="3">
    <source>
        <dbReference type="SAM" id="Phobius"/>
    </source>
</evidence>
<dbReference type="InterPro" id="IPR011990">
    <property type="entry name" value="TPR-like_helical_dom_sf"/>
</dbReference>
<keyword evidence="3" id="KW-0472">Membrane</keyword>
<dbReference type="Gene3D" id="1.25.40.10">
    <property type="entry name" value="Tetratricopeptide repeat domain"/>
    <property type="match status" value="2"/>
</dbReference>
<feature type="domain" description="TIR" evidence="4">
    <location>
        <begin position="3"/>
        <end position="157"/>
    </location>
</feature>
<protein>
    <submittedName>
        <fullName evidence="5">Tetratricopeptide repeat protein</fullName>
    </submittedName>
</protein>
<dbReference type="Proteomes" id="UP000439780">
    <property type="component" value="Unassembled WGS sequence"/>
</dbReference>
<dbReference type="InterPro" id="IPR000157">
    <property type="entry name" value="TIR_dom"/>
</dbReference>
<dbReference type="InterPro" id="IPR019734">
    <property type="entry name" value="TPR_rpt"/>
</dbReference>
<dbReference type="PANTHER" id="PTHR45641:SF19">
    <property type="entry name" value="NEPHROCYSTIN-3"/>
    <property type="match status" value="1"/>
</dbReference>
<dbReference type="EMBL" id="WTYA01000001">
    <property type="protein sequence ID" value="MXP27664.1"/>
    <property type="molecule type" value="Genomic_DNA"/>
</dbReference>
<keyword evidence="3" id="KW-1133">Transmembrane helix</keyword>
<dbReference type="Pfam" id="PF13432">
    <property type="entry name" value="TPR_16"/>
    <property type="match status" value="1"/>
</dbReference>
<dbReference type="RefSeq" id="WP_160751933.1">
    <property type="nucleotide sequence ID" value="NZ_WTYA01000001.1"/>
</dbReference>
<sequence>MAERYSAFISYSHADQSVASWLHRRIEGYRFPRVLRGHDSPFGPVPKRLPHVFRDRDELPASGDLGGELRAALADSRFQIVLCSPRAAQSKWVNEEILSFKRLHGEDRTLALILDGEPYSGGAEECFPEALRFRLGPDGALSDIAAEPIAADIRKGKDGRRLALLKLLAGIAGVPLDALARRDASRRQRRLAAVATATSMIAVLTMGLAIYAERQRRIAVQQRELAERSLDFLTGTFEIANPATENPRTITALTILDRASTRAGQQFRNDPLVAASLLRTTGNIYLNLGLPQESERDLRKALAFQPEPGPGRTRTLLKLGELAVQRGDADGATRLVDEAQNAIEDIASDHDELDARIMKLRGNIAYLRGDYRRAADILSAAAQRFRESDGDHRDELIGVISNEAQAWGQTSQVERSRRLYQSATKLTLEKYGLSDIHSAKALQNQALALFMTNNVDEAAKLMEQAVAVYHRVLEPDHPVLAAADLLLGRIEAAKGDFTAARQSFAQARSIFVKLYGPTNAAVGDTDFYTAEAEGQAGQTATALQLTQKVKAIYDRNYGPDDPDQAELLLLRARILERAGRKGDASKQCGMALALQRKLRLDRASQNRTKSYCESLSHTSPLRDG</sequence>
<dbReference type="AlphaFoldDB" id="A0A845ADA7"/>
<evidence type="ECO:0000313" key="5">
    <source>
        <dbReference type="EMBL" id="MXP27664.1"/>
    </source>
</evidence>
<organism evidence="5 6">
    <name type="scientific">Qipengyuania algicida</name>
    <dbReference type="NCBI Taxonomy" id="1836209"/>
    <lineage>
        <taxon>Bacteria</taxon>
        <taxon>Pseudomonadati</taxon>
        <taxon>Pseudomonadota</taxon>
        <taxon>Alphaproteobacteria</taxon>
        <taxon>Sphingomonadales</taxon>
        <taxon>Erythrobacteraceae</taxon>
        <taxon>Qipengyuania</taxon>
    </lineage>
</organism>
<keyword evidence="2" id="KW-0802">TPR repeat</keyword>
<keyword evidence="3" id="KW-0812">Transmembrane</keyword>